<name>A0A2S7XML8_9GAMM</name>
<organism evidence="1 2">
    <name type="scientific">Chromatium okenii</name>
    <dbReference type="NCBI Taxonomy" id="61644"/>
    <lineage>
        <taxon>Bacteria</taxon>
        <taxon>Pseudomonadati</taxon>
        <taxon>Pseudomonadota</taxon>
        <taxon>Gammaproteobacteria</taxon>
        <taxon>Chromatiales</taxon>
        <taxon>Chromatiaceae</taxon>
        <taxon>Chromatium</taxon>
    </lineage>
</organism>
<keyword evidence="2" id="KW-1185">Reference proteome</keyword>
<evidence type="ECO:0000313" key="1">
    <source>
        <dbReference type="EMBL" id="PQJ94979.1"/>
    </source>
</evidence>
<dbReference type="AlphaFoldDB" id="A0A2S7XML8"/>
<dbReference type="EMBL" id="PPGH01000038">
    <property type="protein sequence ID" value="PQJ94979.1"/>
    <property type="molecule type" value="Genomic_DNA"/>
</dbReference>
<dbReference type="OrthoDB" id="5772903at2"/>
<proteinExistence type="predicted"/>
<dbReference type="Proteomes" id="UP000239936">
    <property type="component" value="Unassembled WGS sequence"/>
</dbReference>
<accession>A0A2S7XML8</accession>
<dbReference type="RefSeq" id="WP_105074944.1">
    <property type="nucleotide sequence ID" value="NZ_PPGH01000038.1"/>
</dbReference>
<reference evidence="1 2" key="1">
    <citation type="submission" date="2018-01" db="EMBL/GenBank/DDBJ databases">
        <title>The complete genome sequence of Chromatium okenii LaCa, a purple sulfur bacterium with a turbulent life.</title>
        <authorList>
            <person name="Luedin S.M."/>
            <person name="Liechti N."/>
            <person name="Storelli N."/>
            <person name="Danza F."/>
            <person name="Wittwer M."/>
            <person name="Pothier J.F."/>
            <person name="Tonolla M.A."/>
        </authorList>
    </citation>
    <scope>NUCLEOTIDE SEQUENCE [LARGE SCALE GENOMIC DNA]</scope>
    <source>
        <strain evidence="1 2">LaCa</strain>
    </source>
</reference>
<comment type="caution">
    <text evidence="1">The sequence shown here is derived from an EMBL/GenBank/DDBJ whole genome shotgun (WGS) entry which is preliminary data.</text>
</comment>
<sequence>MSLPSYSFAHFTLRLLLICGLLFNPIAPAWSQENMAQAMAYAIARMMEAMGFPNSTVNASPLPVNPMTMTGLPSAFGALPNMTNPVAPAMAISGNTPLNQILQHFNQSWSNNGRSSTATEMSLLEGIWEDNQGGLLIVQRSHYRIYSSCNGFIDGDILVNANHVALTNRRENFTQTFEFALDQGRLVLRNHNGDVFLYRLLILDQPRQQPH</sequence>
<evidence type="ECO:0000313" key="2">
    <source>
        <dbReference type="Proteomes" id="UP000239936"/>
    </source>
</evidence>
<protein>
    <submittedName>
        <fullName evidence="1">Uncharacterized protein</fullName>
    </submittedName>
</protein>
<gene>
    <name evidence="1" type="ORF">CXB77_17915</name>
</gene>